<dbReference type="OrthoDB" id="9812921at2"/>
<dbReference type="Pfam" id="PF00930">
    <property type="entry name" value="DPPIV_N"/>
    <property type="match status" value="1"/>
</dbReference>
<dbReference type="RefSeq" id="WP_135834687.1">
    <property type="nucleotide sequence ID" value="NZ_SRPE01000003.1"/>
</dbReference>
<dbReference type="EMBL" id="SRPE01000003">
    <property type="protein sequence ID" value="TGN29232.1"/>
    <property type="molecule type" value="Genomic_DNA"/>
</dbReference>
<evidence type="ECO:0000259" key="3">
    <source>
        <dbReference type="Pfam" id="PF00930"/>
    </source>
</evidence>
<feature type="domain" description="Peptidase S9 prolyl oligopeptidase catalytic" evidence="2">
    <location>
        <begin position="513"/>
        <end position="705"/>
    </location>
</feature>
<dbReference type="PANTHER" id="PTHR11731:SF193">
    <property type="entry name" value="DIPEPTIDYL PEPTIDASE 9"/>
    <property type="match status" value="1"/>
</dbReference>
<dbReference type="SUPFAM" id="SSF53474">
    <property type="entry name" value="alpha/beta-Hydrolases"/>
    <property type="match status" value="1"/>
</dbReference>
<accession>A0A4Z1C0K9</accession>
<dbReference type="AlphaFoldDB" id="A0A4Z1C0K9"/>
<organism evidence="4 5">
    <name type="scientific">Empedobacter tilapiae</name>
    <dbReference type="NCBI Taxonomy" id="2491114"/>
    <lineage>
        <taxon>Bacteria</taxon>
        <taxon>Pseudomonadati</taxon>
        <taxon>Bacteroidota</taxon>
        <taxon>Flavobacteriia</taxon>
        <taxon>Flavobacteriales</taxon>
        <taxon>Weeksellaceae</taxon>
        <taxon>Empedobacter</taxon>
    </lineage>
</organism>
<protein>
    <submittedName>
        <fullName evidence="4">S9 family peptidase</fullName>
    </submittedName>
</protein>
<feature type="domain" description="Dipeptidylpeptidase IV N-terminal" evidence="3">
    <location>
        <begin position="109"/>
        <end position="423"/>
    </location>
</feature>
<feature type="chain" id="PRO_5021450760" evidence="1">
    <location>
        <begin position="19"/>
        <end position="712"/>
    </location>
</feature>
<dbReference type="GO" id="GO:0008239">
    <property type="term" value="F:dipeptidyl-peptidase activity"/>
    <property type="evidence" value="ECO:0007669"/>
    <property type="project" value="TreeGrafter"/>
</dbReference>
<dbReference type="GO" id="GO:0006508">
    <property type="term" value="P:proteolysis"/>
    <property type="evidence" value="ECO:0007669"/>
    <property type="project" value="InterPro"/>
</dbReference>
<gene>
    <name evidence="4" type="ORF">E4J94_04570</name>
</gene>
<dbReference type="InterPro" id="IPR050278">
    <property type="entry name" value="Serine_Prot_S9B/DPPIV"/>
</dbReference>
<keyword evidence="1" id="KW-0732">Signal</keyword>
<evidence type="ECO:0000313" key="4">
    <source>
        <dbReference type="EMBL" id="TGN29232.1"/>
    </source>
</evidence>
<dbReference type="Gene3D" id="3.40.50.1820">
    <property type="entry name" value="alpha/beta hydrolase"/>
    <property type="match status" value="1"/>
</dbReference>
<sequence>MKKTILLSTLLMSASLLAQKKNVTMEDAVLGLSTNLRIENLNQVQWIPNQNAFTQNVKTSYGEALIKKEVPSLKTDTIFRSSQFENKRIPSLNWINDKQAYYSTKTGYKTITTAGQQNDWLKLPDNAENVEFDATNNQVGYVIDNNLFFVDKTGKTHQITKDGKYEIVNGKSVHQNEFGIHKGIFISPKGNLVAFYRMDQTVVTDYPIIDWSVQPAVNKNIKYPFAGTKNHTVTLGVYNPSTQKTTFLETHPEVDHYLTSVTWSPDEKHIYIALLSRNQKHMELNQYDAVSGKLIKTLFKEDDAKYVEPQNELHFIPGKNNEFVWWSQRDGFMHLYRFNTDGKLLNQITKGDWIVTDLVGENAKKKEFLIMTTKDSPKDRHLYAVNWENGKLRKITTDAGTHNVSVSTNGEYAIDNWSNDNTPRKIDVLDANGKFKQNILTAQNPLANYNTAKVENVKLKADDGTDLYGKLIYPTNFDSSKKYPVIVYLYNGPHAQLITNRFPATGNLWYDHLAEKGYVVFTMDGRGSANRGLKFEQAIHGNVATTEMNDQMKGVDFLKTLPFVDAERMGIHGWSYGGFMTTSFMLRKPDVFKVGVAGGPVLDWTQYEIMYTERYMESPQDNPEGFKNTNLINRVKDLKGKLLMIHGAQDNVVVWQHSIDFIREAVKNGVQMDYFVYPGHEHNVRGKDRVHLMQKITDYFDLYLKPENISIK</sequence>
<name>A0A4Z1C0K9_9FLAO</name>
<dbReference type="GO" id="GO:0008236">
    <property type="term" value="F:serine-type peptidase activity"/>
    <property type="evidence" value="ECO:0007669"/>
    <property type="project" value="InterPro"/>
</dbReference>
<dbReference type="SUPFAM" id="SSF82171">
    <property type="entry name" value="DPP6 N-terminal domain-like"/>
    <property type="match status" value="1"/>
</dbReference>
<reference evidence="4 5" key="1">
    <citation type="submission" date="2019-03" db="EMBL/GenBank/DDBJ databases">
        <title>Empedobacter tilapiae sp. nov., isolated from an intestine of Nile tilapia Oreochromis niloticus.</title>
        <authorList>
            <person name="Kim Y.-O."/>
            <person name="Yoon J.-H."/>
        </authorList>
    </citation>
    <scope>NUCLEOTIDE SEQUENCE [LARGE SCALE GENOMIC DNA]</scope>
    <source>
        <strain evidence="4 5">MRS2</strain>
    </source>
</reference>
<dbReference type="Gene3D" id="2.140.10.30">
    <property type="entry name" value="Dipeptidylpeptidase IV, N-terminal domain"/>
    <property type="match status" value="1"/>
</dbReference>
<keyword evidence="5" id="KW-1185">Reference proteome</keyword>
<dbReference type="Proteomes" id="UP000297998">
    <property type="component" value="Unassembled WGS sequence"/>
</dbReference>
<dbReference type="Pfam" id="PF00326">
    <property type="entry name" value="Peptidase_S9"/>
    <property type="match status" value="1"/>
</dbReference>
<dbReference type="InterPro" id="IPR001375">
    <property type="entry name" value="Peptidase_S9_cat"/>
</dbReference>
<evidence type="ECO:0000313" key="5">
    <source>
        <dbReference type="Proteomes" id="UP000297998"/>
    </source>
</evidence>
<evidence type="ECO:0000259" key="2">
    <source>
        <dbReference type="Pfam" id="PF00326"/>
    </source>
</evidence>
<dbReference type="InterPro" id="IPR002469">
    <property type="entry name" value="Peptidase_S9B_N"/>
</dbReference>
<feature type="signal peptide" evidence="1">
    <location>
        <begin position="1"/>
        <end position="18"/>
    </location>
</feature>
<dbReference type="InterPro" id="IPR029058">
    <property type="entry name" value="AB_hydrolase_fold"/>
</dbReference>
<evidence type="ECO:0000256" key="1">
    <source>
        <dbReference type="SAM" id="SignalP"/>
    </source>
</evidence>
<dbReference type="PANTHER" id="PTHR11731">
    <property type="entry name" value="PROTEASE FAMILY S9B,C DIPEPTIDYL-PEPTIDASE IV-RELATED"/>
    <property type="match status" value="1"/>
</dbReference>
<proteinExistence type="predicted"/>
<comment type="caution">
    <text evidence="4">The sequence shown here is derived from an EMBL/GenBank/DDBJ whole genome shotgun (WGS) entry which is preliminary data.</text>
</comment>